<proteinExistence type="predicted"/>
<evidence type="ECO:0000313" key="1">
    <source>
        <dbReference type="EMBL" id="RXI05092.1"/>
    </source>
</evidence>
<evidence type="ECO:0000313" key="2">
    <source>
        <dbReference type="Proteomes" id="UP000290289"/>
    </source>
</evidence>
<gene>
    <name evidence="1" type="ORF">DVH24_006349</name>
</gene>
<dbReference type="Proteomes" id="UP000290289">
    <property type="component" value="Chromosome 2"/>
</dbReference>
<comment type="caution">
    <text evidence="1">The sequence shown here is derived from an EMBL/GenBank/DDBJ whole genome shotgun (WGS) entry which is preliminary data.</text>
</comment>
<organism evidence="1 2">
    <name type="scientific">Malus domestica</name>
    <name type="common">Apple</name>
    <name type="synonym">Pyrus malus</name>
    <dbReference type="NCBI Taxonomy" id="3750"/>
    <lineage>
        <taxon>Eukaryota</taxon>
        <taxon>Viridiplantae</taxon>
        <taxon>Streptophyta</taxon>
        <taxon>Embryophyta</taxon>
        <taxon>Tracheophyta</taxon>
        <taxon>Spermatophyta</taxon>
        <taxon>Magnoliopsida</taxon>
        <taxon>eudicotyledons</taxon>
        <taxon>Gunneridae</taxon>
        <taxon>Pentapetalae</taxon>
        <taxon>rosids</taxon>
        <taxon>fabids</taxon>
        <taxon>Rosales</taxon>
        <taxon>Rosaceae</taxon>
        <taxon>Amygdaloideae</taxon>
        <taxon>Maleae</taxon>
        <taxon>Malus</taxon>
    </lineage>
</organism>
<sequence length="72" mass="8340">MPNGIEAITSLSSGNINGHHQLLHRNTIATCYAFRKRAKERMGARRIYVYYDRFSAGHEWLLDGWVAEMRTT</sequence>
<keyword evidence="2" id="KW-1185">Reference proteome</keyword>
<name>A0A498KHQ1_MALDO</name>
<reference evidence="1 2" key="1">
    <citation type="submission" date="2018-10" db="EMBL/GenBank/DDBJ databases">
        <title>A high-quality apple genome assembly.</title>
        <authorList>
            <person name="Hu J."/>
        </authorList>
    </citation>
    <scope>NUCLEOTIDE SEQUENCE [LARGE SCALE GENOMIC DNA]</scope>
    <source>
        <strain evidence="2">cv. HFTH1</strain>
        <tissue evidence="1">Young leaf</tissue>
    </source>
</reference>
<dbReference type="AlphaFoldDB" id="A0A498KHQ1"/>
<dbReference type="EMBL" id="RDQH01000328">
    <property type="protein sequence ID" value="RXI05092.1"/>
    <property type="molecule type" value="Genomic_DNA"/>
</dbReference>
<protein>
    <submittedName>
        <fullName evidence="1">Uncharacterized protein</fullName>
    </submittedName>
</protein>
<accession>A0A498KHQ1</accession>